<reference evidence="2 3" key="1">
    <citation type="journal article" date="2015" name="Nature">
        <title>rRNA introns, odd ribosomes, and small enigmatic genomes across a large radiation of phyla.</title>
        <authorList>
            <person name="Brown C.T."/>
            <person name="Hug L.A."/>
            <person name="Thomas B.C."/>
            <person name="Sharon I."/>
            <person name="Castelle C.J."/>
            <person name="Singh A."/>
            <person name="Wilkins M.J."/>
            <person name="Williams K.H."/>
            <person name="Banfield J.F."/>
        </authorList>
    </citation>
    <scope>NUCLEOTIDE SEQUENCE [LARGE SCALE GENOMIC DNA]</scope>
</reference>
<feature type="domain" description="DUF6922" evidence="1">
    <location>
        <begin position="13"/>
        <end position="52"/>
    </location>
</feature>
<evidence type="ECO:0000313" key="2">
    <source>
        <dbReference type="EMBL" id="KKS79980.1"/>
    </source>
</evidence>
<evidence type="ECO:0000259" key="1">
    <source>
        <dbReference type="Pfam" id="PF21956"/>
    </source>
</evidence>
<name>A0A0G1C2V7_9BACT</name>
<dbReference type="EMBL" id="LCEW01000021">
    <property type="protein sequence ID" value="KKS79980.1"/>
    <property type="molecule type" value="Genomic_DNA"/>
</dbReference>
<protein>
    <recommendedName>
        <fullName evidence="1">DUF6922 domain-containing protein</fullName>
    </recommendedName>
</protein>
<comment type="caution">
    <text evidence="2">The sequence shown here is derived from an EMBL/GenBank/DDBJ whole genome shotgun (WGS) entry which is preliminary data.</text>
</comment>
<dbReference type="AlphaFoldDB" id="A0A0G1C2V7"/>
<dbReference type="Pfam" id="PF21956">
    <property type="entry name" value="DUF6922"/>
    <property type="match status" value="1"/>
</dbReference>
<evidence type="ECO:0000313" key="3">
    <source>
        <dbReference type="Proteomes" id="UP000034213"/>
    </source>
</evidence>
<accession>A0A0G1C2V7</accession>
<dbReference type="InterPro" id="IPR053830">
    <property type="entry name" value="DUF6922"/>
</dbReference>
<dbReference type="Proteomes" id="UP000034213">
    <property type="component" value="Unassembled WGS sequence"/>
</dbReference>
<sequence>MKAKFLPRRLHWLFWDVDAKKLDYQKCDIYVIKRLIEHGNEFAIGWLFKNYNGNLGRGFKIG</sequence>
<gene>
    <name evidence="2" type="ORF">UV54_C0021G0006</name>
</gene>
<organism evidence="2 3">
    <name type="scientific">Candidatus Beckwithbacteria bacterium GW2011_GWA2_43_10</name>
    <dbReference type="NCBI Taxonomy" id="1618369"/>
    <lineage>
        <taxon>Bacteria</taxon>
        <taxon>Candidatus Beckwithiibacteriota</taxon>
    </lineage>
</organism>
<dbReference type="STRING" id="1618369.UV54_C0021G0006"/>
<proteinExistence type="predicted"/>